<feature type="compositionally biased region" description="Low complexity" evidence="1">
    <location>
        <begin position="44"/>
        <end position="54"/>
    </location>
</feature>
<dbReference type="PATRIC" id="fig|1156913.3.peg.7483"/>
<gene>
    <name evidence="2" type="ORF">AORI_7335</name>
</gene>
<evidence type="ECO:0000313" key="3">
    <source>
        <dbReference type="Proteomes" id="UP000013968"/>
    </source>
</evidence>
<reference evidence="2 3" key="1">
    <citation type="journal article" date="2013" name="BMC Genomics">
        <title>ContigScape: a Cytoscape plugin facilitating microbial genome gap closing.</title>
        <authorList>
            <person name="Tang B."/>
            <person name="Wang Q."/>
            <person name="Yang M."/>
            <person name="Xie F."/>
            <person name="Zhu Y."/>
            <person name="Zhuo Y."/>
            <person name="Wang S."/>
            <person name="Gao H."/>
            <person name="Ding X."/>
            <person name="Zhang L."/>
            <person name="Zhao G."/>
            <person name="Zheng H."/>
        </authorList>
    </citation>
    <scope>NUCLEOTIDE SEQUENCE [LARGE SCALE GENOMIC DNA]</scope>
    <source>
        <strain evidence="2 3">HCCB10007</strain>
    </source>
</reference>
<dbReference type="HOGENOM" id="CLU_2550894_0_0_11"/>
<feature type="region of interest" description="Disordered" evidence="1">
    <location>
        <begin position="30"/>
        <end position="55"/>
    </location>
</feature>
<dbReference type="KEGG" id="aoi:AORI_7335"/>
<dbReference type="Proteomes" id="UP000013968">
    <property type="component" value="Chromosome"/>
</dbReference>
<proteinExistence type="predicted"/>
<organism evidence="2 3">
    <name type="scientific">Amycolatopsis keratiniphila</name>
    <dbReference type="NCBI Taxonomy" id="129921"/>
    <lineage>
        <taxon>Bacteria</taxon>
        <taxon>Bacillati</taxon>
        <taxon>Actinomycetota</taxon>
        <taxon>Actinomycetes</taxon>
        <taxon>Pseudonocardiales</taxon>
        <taxon>Pseudonocardiaceae</taxon>
        <taxon>Amycolatopsis</taxon>
        <taxon>Amycolatopsis japonica group</taxon>
    </lineage>
</organism>
<accession>R4TGU7</accession>
<protein>
    <submittedName>
        <fullName evidence="2">Uncharacterized protein</fullName>
    </submittedName>
</protein>
<evidence type="ECO:0000313" key="2">
    <source>
        <dbReference type="EMBL" id="AGM09917.1"/>
    </source>
</evidence>
<evidence type="ECO:0000256" key="1">
    <source>
        <dbReference type="SAM" id="MobiDB-lite"/>
    </source>
</evidence>
<name>R4TGU7_9PSEU</name>
<dbReference type="EMBL" id="CP003410">
    <property type="protein sequence ID" value="AGM09917.1"/>
    <property type="molecule type" value="Genomic_DNA"/>
</dbReference>
<dbReference type="AlphaFoldDB" id="R4TGU7"/>
<sequence length="82" mass="9066">MVLRYWAPPHAYYSAAAGLFLGQARCPRRTTHPIKGAASPSRPSGGRSVTVTPGTRRRRVPMSCLALSRGECKNRRSARWRG</sequence>
<keyword evidence="3" id="KW-1185">Reference proteome</keyword>